<evidence type="ECO:0000313" key="4">
    <source>
        <dbReference type="EMBL" id="EXC04410.1"/>
    </source>
</evidence>
<proteinExistence type="inferred from homology"/>
<dbReference type="Pfam" id="PF20430">
    <property type="entry name" value="Eplus_motif"/>
    <property type="match status" value="1"/>
</dbReference>
<comment type="similarity">
    <text evidence="1">Belongs to the PPR family. PCMP-H subfamily.</text>
</comment>
<dbReference type="InterPro" id="IPR046848">
    <property type="entry name" value="E_motif"/>
</dbReference>
<evidence type="ECO:0000259" key="3">
    <source>
        <dbReference type="Pfam" id="PF14432"/>
    </source>
</evidence>
<dbReference type="Proteomes" id="UP000030645">
    <property type="component" value="Unassembled WGS sequence"/>
</dbReference>
<sequence>MHKKYGVWPAIQHYGCVVDLLARAGRLRDAEEFIRKMPIEPDEVLWRTLIWGCKVHKDMNRAERLIKRLECQKLESNDCESFVLIGNVYASAGKWHDKARTRELMNKRGLVKPPGSSKIEIYGKIHEFIAGDSSHPEAEKIYSKLVEIEKKLREEGYQPKVSEVLLEIDDEEKAFQLSHHSEKLALAFGLIKTSPGSEIRIAKNLRSCEDCHAFMKVISKIYQRDIIMRDRILFHHFSNGDCSCRDYW</sequence>
<evidence type="ECO:0000256" key="1">
    <source>
        <dbReference type="ARBA" id="ARBA00006643"/>
    </source>
</evidence>
<keyword evidence="2" id="KW-0677">Repeat</keyword>
<feature type="domain" description="DYW" evidence="3">
    <location>
        <begin position="156"/>
        <end position="248"/>
    </location>
</feature>
<name>W9RRB5_9ROSA</name>
<accession>W9RRB5</accession>
<dbReference type="PANTHER" id="PTHR47926">
    <property type="entry name" value="PENTATRICOPEPTIDE REPEAT-CONTAINING PROTEIN"/>
    <property type="match status" value="1"/>
</dbReference>
<dbReference type="eggNOG" id="KOG4197">
    <property type="taxonomic scope" value="Eukaryota"/>
</dbReference>
<dbReference type="InterPro" id="IPR002885">
    <property type="entry name" value="PPR_rpt"/>
</dbReference>
<dbReference type="Pfam" id="PF01535">
    <property type="entry name" value="PPR"/>
    <property type="match status" value="1"/>
</dbReference>
<dbReference type="InterPro" id="IPR011990">
    <property type="entry name" value="TPR-like_helical_dom_sf"/>
</dbReference>
<evidence type="ECO:0000313" key="5">
    <source>
        <dbReference type="Proteomes" id="UP000030645"/>
    </source>
</evidence>
<organism evidence="4 5">
    <name type="scientific">Morus notabilis</name>
    <dbReference type="NCBI Taxonomy" id="981085"/>
    <lineage>
        <taxon>Eukaryota</taxon>
        <taxon>Viridiplantae</taxon>
        <taxon>Streptophyta</taxon>
        <taxon>Embryophyta</taxon>
        <taxon>Tracheophyta</taxon>
        <taxon>Spermatophyta</taxon>
        <taxon>Magnoliopsida</taxon>
        <taxon>eudicotyledons</taxon>
        <taxon>Gunneridae</taxon>
        <taxon>Pentapetalae</taxon>
        <taxon>rosids</taxon>
        <taxon>fabids</taxon>
        <taxon>Rosales</taxon>
        <taxon>Moraceae</taxon>
        <taxon>Moreae</taxon>
        <taxon>Morus</taxon>
    </lineage>
</organism>
<protein>
    <recommendedName>
        <fullName evidence="3">DYW domain-containing protein</fullName>
    </recommendedName>
</protein>
<keyword evidence="5" id="KW-1185">Reference proteome</keyword>
<dbReference type="AlphaFoldDB" id="W9RRB5"/>
<dbReference type="InterPro" id="IPR046849">
    <property type="entry name" value="E2_motif"/>
</dbReference>
<dbReference type="Gene3D" id="1.25.40.10">
    <property type="entry name" value="Tetratricopeptide repeat domain"/>
    <property type="match status" value="1"/>
</dbReference>
<dbReference type="GO" id="GO:0008270">
    <property type="term" value="F:zinc ion binding"/>
    <property type="evidence" value="ECO:0007669"/>
    <property type="project" value="InterPro"/>
</dbReference>
<dbReference type="InterPro" id="IPR046960">
    <property type="entry name" value="PPR_At4g14850-like_plant"/>
</dbReference>
<dbReference type="Pfam" id="PF20431">
    <property type="entry name" value="E_motif"/>
    <property type="match status" value="1"/>
</dbReference>
<dbReference type="InterPro" id="IPR032867">
    <property type="entry name" value="DYW_dom"/>
</dbReference>
<reference evidence="5" key="1">
    <citation type="submission" date="2013-01" db="EMBL/GenBank/DDBJ databases">
        <title>Draft Genome Sequence of a Mulberry Tree, Morus notabilis C.K. Schneid.</title>
        <authorList>
            <person name="He N."/>
            <person name="Zhao S."/>
        </authorList>
    </citation>
    <scope>NUCLEOTIDE SEQUENCE</scope>
</reference>
<dbReference type="PANTHER" id="PTHR47926:SF461">
    <property type="entry name" value="PENTATRICOPEPTIDE REPEAT SUPERFAMILY PROTEIN"/>
    <property type="match status" value="1"/>
</dbReference>
<gene>
    <name evidence="4" type="ORF">L484_008746</name>
</gene>
<dbReference type="Pfam" id="PF14432">
    <property type="entry name" value="DYW_deaminase"/>
    <property type="match status" value="1"/>
</dbReference>
<evidence type="ECO:0000256" key="2">
    <source>
        <dbReference type="ARBA" id="ARBA00022737"/>
    </source>
</evidence>
<dbReference type="GO" id="GO:0003723">
    <property type="term" value="F:RNA binding"/>
    <property type="evidence" value="ECO:0007669"/>
    <property type="project" value="InterPro"/>
</dbReference>
<dbReference type="GO" id="GO:0009451">
    <property type="term" value="P:RNA modification"/>
    <property type="evidence" value="ECO:0007669"/>
    <property type="project" value="InterPro"/>
</dbReference>
<dbReference type="EMBL" id="KE345471">
    <property type="protein sequence ID" value="EXC04410.1"/>
    <property type="molecule type" value="Genomic_DNA"/>
</dbReference>